<dbReference type="Pfam" id="PF01636">
    <property type="entry name" value="APH"/>
    <property type="match status" value="1"/>
</dbReference>
<name>A0A3N1LJS8_9PROT</name>
<dbReference type="InterPro" id="IPR002575">
    <property type="entry name" value="Aminoglycoside_PTrfase"/>
</dbReference>
<gene>
    <name evidence="2" type="ORF">EDC65_2532</name>
</gene>
<protein>
    <recommendedName>
        <fullName evidence="1">Aminoglycoside phosphotransferase domain-containing protein</fullName>
    </recommendedName>
</protein>
<evidence type="ECO:0000259" key="1">
    <source>
        <dbReference type="Pfam" id="PF01636"/>
    </source>
</evidence>
<accession>A0A3N1LJS8</accession>
<sequence>MTATAGRPAAIAAFLERAGWADAVARPLAGDASFRRYLRLARTGGTAVLMDAPPPMEDVRPFLNVAGLLGRLGFSVPAILAHDTGQGLVLEEDLGDGTYASLLEAGTDPVLLYGAAIDLLVAVQARVTAADMARLPAYDTGRILQESTLVPDWFLPAWTGRKTEAGVRADYLDRWTAVLAAAPLGPPTLVLRDYHVGNLMWLPERAGIARCGLLDFQDAVSGPAAYDLVSLLEDARRDVPADLGAMMYQRYLDRAGVADPDGFAHAYAVLGAQRNLRIIGVFTRLDRRDGKPHYLPFMDRVWGLVARDLRHPALAPIAEWLDRHVPAEWRTAPPARGAA</sequence>
<evidence type="ECO:0000313" key="3">
    <source>
        <dbReference type="Proteomes" id="UP000278222"/>
    </source>
</evidence>
<dbReference type="EMBL" id="RJKX01000014">
    <property type="protein sequence ID" value="ROP90676.1"/>
    <property type="molecule type" value="Genomic_DNA"/>
</dbReference>
<comment type="caution">
    <text evidence="2">The sequence shown here is derived from an EMBL/GenBank/DDBJ whole genome shotgun (WGS) entry which is preliminary data.</text>
</comment>
<dbReference type="InterPro" id="IPR011009">
    <property type="entry name" value="Kinase-like_dom_sf"/>
</dbReference>
<organism evidence="2 3">
    <name type="scientific">Stella humosa</name>
    <dbReference type="NCBI Taxonomy" id="94"/>
    <lineage>
        <taxon>Bacteria</taxon>
        <taxon>Pseudomonadati</taxon>
        <taxon>Pseudomonadota</taxon>
        <taxon>Alphaproteobacteria</taxon>
        <taxon>Rhodospirillales</taxon>
        <taxon>Stellaceae</taxon>
        <taxon>Stella</taxon>
    </lineage>
</organism>
<dbReference type="Gene3D" id="3.30.200.20">
    <property type="entry name" value="Phosphorylase Kinase, domain 1"/>
    <property type="match status" value="1"/>
</dbReference>
<dbReference type="Proteomes" id="UP000278222">
    <property type="component" value="Unassembled WGS sequence"/>
</dbReference>
<reference evidence="2 3" key="1">
    <citation type="submission" date="2018-11" db="EMBL/GenBank/DDBJ databases">
        <title>Genomic Encyclopedia of Type Strains, Phase IV (KMG-IV): sequencing the most valuable type-strain genomes for metagenomic binning, comparative biology and taxonomic classification.</title>
        <authorList>
            <person name="Goeker M."/>
        </authorList>
    </citation>
    <scope>NUCLEOTIDE SEQUENCE [LARGE SCALE GENOMIC DNA]</scope>
    <source>
        <strain evidence="2 3">DSM 5900</strain>
    </source>
</reference>
<dbReference type="AlphaFoldDB" id="A0A3N1LJS8"/>
<dbReference type="Gene3D" id="3.90.1200.10">
    <property type="match status" value="1"/>
</dbReference>
<dbReference type="SUPFAM" id="SSF56112">
    <property type="entry name" value="Protein kinase-like (PK-like)"/>
    <property type="match status" value="1"/>
</dbReference>
<dbReference type="RefSeq" id="WP_123690082.1">
    <property type="nucleotide sequence ID" value="NZ_AP019700.1"/>
</dbReference>
<keyword evidence="3" id="KW-1185">Reference proteome</keyword>
<dbReference type="OrthoDB" id="9809275at2"/>
<evidence type="ECO:0000313" key="2">
    <source>
        <dbReference type="EMBL" id="ROP90676.1"/>
    </source>
</evidence>
<proteinExistence type="predicted"/>
<feature type="domain" description="Aminoglycoside phosphotransferase" evidence="1">
    <location>
        <begin position="25"/>
        <end position="260"/>
    </location>
</feature>